<dbReference type="SUPFAM" id="SSF81383">
    <property type="entry name" value="F-box domain"/>
    <property type="match status" value="1"/>
</dbReference>
<feature type="compositionally biased region" description="Basic and acidic residues" evidence="1">
    <location>
        <begin position="129"/>
        <end position="140"/>
    </location>
</feature>
<feature type="compositionally biased region" description="Polar residues" evidence="1">
    <location>
        <begin position="145"/>
        <end position="172"/>
    </location>
</feature>
<reference evidence="3 4" key="1">
    <citation type="submission" date="2023-08" db="EMBL/GenBank/DDBJ databases">
        <title>Annotated Genome Sequence of Vanrija albida AlHP1.</title>
        <authorList>
            <person name="Herzog R."/>
        </authorList>
    </citation>
    <scope>NUCLEOTIDE SEQUENCE [LARGE SCALE GENOMIC DNA]</scope>
    <source>
        <strain evidence="3 4">AlHP1</strain>
    </source>
</reference>
<evidence type="ECO:0000313" key="3">
    <source>
        <dbReference type="EMBL" id="KAL1412384.1"/>
    </source>
</evidence>
<dbReference type="InterPro" id="IPR036047">
    <property type="entry name" value="F-box-like_dom_sf"/>
</dbReference>
<comment type="caution">
    <text evidence="3">The sequence shown here is derived from an EMBL/GenBank/DDBJ whole genome shotgun (WGS) entry which is preliminary data.</text>
</comment>
<proteinExistence type="predicted"/>
<name>A0ABR3QCD4_9TREE</name>
<accession>A0ABR3QCD4</accession>
<dbReference type="InterPro" id="IPR009976">
    <property type="entry name" value="Sec10-like"/>
</dbReference>
<dbReference type="PANTHER" id="PTHR12100:SF1">
    <property type="entry name" value="RECYCLIN-1"/>
    <property type="match status" value="1"/>
</dbReference>
<dbReference type="Pfam" id="PF07393">
    <property type="entry name" value="Sec10_HB"/>
    <property type="match status" value="1"/>
</dbReference>
<dbReference type="InterPro" id="IPR048627">
    <property type="entry name" value="Sec10_HB"/>
</dbReference>
<evidence type="ECO:0000313" key="4">
    <source>
        <dbReference type="Proteomes" id="UP001565368"/>
    </source>
</evidence>
<dbReference type="EMBL" id="JBBXJM010000001">
    <property type="protein sequence ID" value="KAL1412384.1"/>
    <property type="molecule type" value="Genomic_DNA"/>
</dbReference>
<evidence type="ECO:0000256" key="1">
    <source>
        <dbReference type="SAM" id="MobiDB-lite"/>
    </source>
</evidence>
<sequence>MPSLFDLYHTFSSVASTTATATQAAIMDKWAPIAPSKPGSSSAASAVFGGFGVLKPSKAGPSTSAAARARAGLAGPRIGRWPEDIVTRIIGFLPVHAIPNVARGSRALARVVRDEGTWRERCAVLGITEADKDKPAEPAHARKASNASAGRSSFSKPRTSVSKARPSFSSPKLGTGALDDDFGDFGEGGDAFEEVDFGDFAAVPPSKASNGPQSFSFSSPAKGEKSLLDFDDVPLPSRPAAGARTTGFFALAPTAGPAVPSTGPGAWYNTYKRKHVELVPLCLHLRSSPSPSATLSLLFPPDAKTALPPSLEAQGELLLVLLRFLSARLQPLPDWGFLRQSLLAAADRFDSTCLVAFETADSRKDELGMHTAAEASWRVWEAGGGERSEWECGRVWVEKREVFYDTAKWDASENIIKVPDPTGTALVKQLDFTPMDAFMNHVLESFRIDAETAVRVFPAGARVVHSFAERLSEEVIGEYIQTLLGQTRIMSPDLFLRATAASFIQAWKLVDVSSEVLGDKQTETPPKMIENVVYHMFESHMDEYLDEETEWVKTALDGICNAWDAELGTTTRTKKTQTGSAQPQFLTASNPDQVKRNVLAGFRDVLLLPVTIVPRAVTFGVTAIAAGGTQAVSGLSMLNPQKWAASTSSTTAEKVGTKGKVVNGEAIFDVSVPGPDDDEKPEERDEIDELSEKTNSALAVPLPASTAPSNGATPEPGAKDDDFNRLQLLVSLDTALELIHADRESLKRTETFGKYPAKTGTKVREAIEEIFIQLLKAVGDRHIAPGFRIATQQMLTYKPADHEQSNSVAPLLQFFELVHVGDTIQSMVQVYFDKEVAQYVDKTDFLNPVMREKKRFEGVLDDAVAAGLNAGIEVLMNQVEHIIISKTGPREYYPEPGVPMELGPTLGCREAIKSLEMHCNLLKGSTSKEVLEVFYQEVGIRLQAILQRHLKRQIISLEGGFQIIADLNAYHAFVASLKQQRITDDFSNLKMLGHVYIVSDAKDLAQIVRDVTRYGGTFTPEDIYEFIQRRSDWKKIEKTVDKAMYALSVREDCVIM</sequence>
<feature type="compositionally biased region" description="Acidic residues" evidence="1">
    <location>
        <begin position="675"/>
        <end position="689"/>
    </location>
</feature>
<dbReference type="RefSeq" id="XP_069212328.1">
    <property type="nucleotide sequence ID" value="XM_069348784.1"/>
</dbReference>
<feature type="domain" description="Exocyst complex component Sec10-like alpha-helical bundle" evidence="2">
    <location>
        <begin position="324"/>
        <end position="1038"/>
    </location>
</feature>
<protein>
    <submittedName>
        <fullName evidence="3">F-box protein: endocytic membrane traffic, recycling ReCYcling 1</fullName>
    </submittedName>
</protein>
<dbReference type="GeneID" id="95981172"/>
<dbReference type="PANTHER" id="PTHR12100">
    <property type="entry name" value="SEC10"/>
    <property type="match status" value="1"/>
</dbReference>
<organism evidence="3 4">
    <name type="scientific">Vanrija albida</name>
    <dbReference type="NCBI Taxonomy" id="181172"/>
    <lineage>
        <taxon>Eukaryota</taxon>
        <taxon>Fungi</taxon>
        <taxon>Dikarya</taxon>
        <taxon>Basidiomycota</taxon>
        <taxon>Agaricomycotina</taxon>
        <taxon>Tremellomycetes</taxon>
        <taxon>Trichosporonales</taxon>
        <taxon>Trichosporonaceae</taxon>
        <taxon>Vanrija</taxon>
    </lineage>
</organism>
<dbReference type="Proteomes" id="UP001565368">
    <property type="component" value="Unassembled WGS sequence"/>
</dbReference>
<evidence type="ECO:0000259" key="2">
    <source>
        <dbReference type="Pfam" id="PF07393"/>
    </source>
</evidence>
<keyword evidence="4" id="KW-1185">Reference proteome</keyword>
<feature type="region of interest" description="Disordered" evidence="1">
    <location>
        <begin position="668"/>
        <end position="720"/>
    </location>
</feature>
<gene>
    <name evidence="3" type="primary">RCY1_1</name>
    <name evidence="3" type="ORF">Q8F55_000129</name>
</gene>
<feature type="region of interest" description="Disordered" evidence="1">
    <location>
        <begin position="129"/>
        <end position="175"/>
    </location>
</feature>